<feature type="region of interest" description="Disordered" evidence="1">
    <location>
        <begin position="1"/>
        <end position="174"/>
    </location>
</feature>
<feature type="compositionally biased region" description="Gly residues" evidence="1">
    <location>
        <begin position="125"/>
        <end position="152"/>
    </location>
</feature>
<evidence type="ECO:0008006" key="5">
    <source>
        <dbReference type="Google" id="ProtNLM"/>
    </source>
</evidence>
<protein>
    <recommendedName>
        <fullName evidence="5">DUF4232 domain-containing protein</fullName>
    </recommendedName>
</protein>
<gene>
    <name evidence="3" type="ORF">FF041_25630</name>
</gene>
<reference evidence="3 4" key="1">
    <citation type="submission" date="2019-05" db="EMBL/GenBank/DDBJ databases">
        <title>Comparative genomics and metabolomics analyses of clavulanic acid producing Streptomyces species provides insight into specialized metabolism and evolution of beta-lactam biosynthetic gene clusters.</title>
        <authorList>
            <person name="Moore M.A."/>
            <person name="Cruz-Morales P."/>
            <person name="Barona Gomez F."/>
            <person name="Kapil T."/>
        </authorList>
    </citation>
    <scope>NUCLEOTIDE SEQUENCE [LARGE SCALE GENOMIC DNA]</scope>
    <source>
        <strain evidence="3 4">NRRL 5741</strain>
    </source>
</reference>
<feature type="region of interest" description="Disordered" evidence="1">
    <location>
        <begin position="426"/>
        <end position="493"/>
    </location>
</feature>
<evidence type="ECO:0000256" key="1">
    <source>
        <dbReference type="SAM" id="MobiDB-lite"/>
    </source>
</evidence>
<proteinExistence type="predicted"/>
<keyword evidence="2" id="KW-0472">Membrane</keyword>
<comment type="caution">
    <text evidence="3">The sequence shown here is derived from an EMBL/GenBank/DDBJ whole genome shotgun (WGS) entry which is preliminary data.</text>
</comment>
<keyword evidence="2" id="KW-1133">Transmembrane helix</keyword>
<accession>A0A646KMK4</accession>
<feature type="compositionally biased region" description="Basic and acidic residues" evidence="1">
    <location>
        <begin position="297"/>
        <end position="306"/>
    </location>
</feature>
<dbReference type="OrthoDB" id="3872225at2"/>
<feature type="compositionally biased region" description="Basic and acidic residues" evidence="1">
    <location>
        <begin position="1"/>
        <end position="21"/>
    </location>
</feature>
<dbReference type="Proteomes" id="UP000419138">
    <property type="component" value="Unassembled WGS sequence"/>
</dbReference>
<dbReference type="EMBL" id="VCLA01000170">
    <property type="protein sequence ID" value="MQT03445.1"/>
    <property type="molecule type" value="Genomic_DNA"/>
</dbReference>
<feature type="compositionally biased region" description="Acidic residues" evidence="1">
    <location>
        <begin position="165"/>
        <end position="174"/>
    </location>
</feature>
<feature type="compositionally biased region" description="Gly residues" evidence="1">
    <location>
        <begin position="442"/>
        <end position="457"/>
    </location>
</feature>
<feature type="compositionally biased region" description="Basic and acidic residues" evidence="1">
    <location>
        <begin position="31"/>
        <end position="82"/>
    </location>
</feature>
<feature type="region of interest" description="Disordered" evidence="1">
    <location>
        <begin position="244"/>
        <end position="329"/>
    </location>
</feature>
<dbReference type="RefSeq" id="WP_153524956.1">
    <property type="nucleotide sequence ID" value="NZ_JBEPDZ010000010.1"/>
</dbReference>
<keyword evidence="4" id="KW-1185">Reference proteome</keyword>
<name>A0A646KMK4_STRJU</name>
<evidence type="ECO:0000313" key="4">
    <source>
        <dbReference type="Proteomes" id="UP000419138"/>
    </source>
</evidence>
<feature type="transmembrane region" description="Helical" evidence="2">
    <location>
        <begin position="216"/>
        <end position="235"/>
    </location>
</feature>
<dbReference type="AlphaFoldDB" id="A0A646KMK4"/>
<organism evidence="3 4">
    <name type="scientific">Streptomyces jumonjinensis</name>
    <dbReference type="NCBI Taxonomy" id="1945"/>
    <lineage>
        <taxon>Bacteria</taxon>
        <taxon>Bacillati</taxon>
        <taxon>Actinomycetota</taxon>
        <taxon>Actinomycetes</taxon>
        <taxon>Kitasatosporales</taxon>
        <taxon>Streptomycetaceae</taxon>
        <taxon>Streptomyces</taxon>
    </lineage>
</organism>
<sequence length="509" mass="50369">MSGDKNRFERYGPDGPLDDRTGNGIVNNGPEHGRSEQDRPESERPENDQPENDRAGRGRPESDRPESDRPESDRPGGDRPEPEQSEPDQAERERSVGGDSSGDGSGSRPDGGDGSGSRPDDGPGADDGSGTGRCPGSAGRGTEPGGIVGFGGLLKSVDAPTGADGGEDLGEEDPGADELALRRMFQGAVQDLAPSDGALDHLRKAVPARRARKRQLLVGVAAAALLLGTAIPAFVHVASSNGGGMANPLNLGKEKSTEGSTGSPADKVKEKKESAKPSDRGSAPPKDKGKGKTSRAPGDRPGKDTGDGSGGAPTGGPDDVQSASTVCGPAQLGVSGTDVSAPDAGGVVYGVFRVANVSGGSCTVEGGGSVSAAAQGAADPARISVAQHVSGGPAGSLPDPSMEASSLLLAPGQSYEVRFAWVPSETCPVDGGESPDPTPTDGGEGGSVSEGSGGEPGGLSAQLIGEDGGPQDGSVALTHTAQGGAPSAGATIPNACAGTVYRTGLLSAG</sequence>
<feature type="compositionally biased region" description="Basic and acidic residues" evidence="1">
    <location>
        <begin position="266"/>
        <end position="290"/>
    </location>
</feature>
<evidence type="ECO:0000313" key="3">
    <source>
        <dbReference type="EMBL" id="MQT03445.1"/>
    </source>
</evidence>
<keyword evidence="2" id="KW-0812">Transmembrane</keyword>
<evidence type="ECO:0000256" key="2">
    <source>
        <dbReference type="SAM" id="Phobius"/>
    </source>
</evidence>